<name>A0ABQ7PLN9_9HYPO</name>
<evidence type="ECO:0000313" key="2">
    <source>
        <dbReference type="Proteomes" id="UP000742024"/>
    </source>
</evidence>
<protein>
    <submittedName>
        <fullName evidence="1">Uncharacterized protein</fullName>
    </submittedName>
</protein>
<dbReference type="EMBL" id="SRPR01000045">
    <property type="protein sequence ID" value="KAG5964022.1"/>
    <property type="molecule type" value="Genomic_DNA"/>
</dbReference>
<proteinExistence type="predicted"/>
<organism evidence="1 2">
    <name type="scientific">Claviceps arundinis</name>
    <dbReference type="NCBI Taxonomy" id="1623583"/>
    <lineage>
        <taxon>Eukaryota</taxon>
        <taxon>Fungi</taxon>
        <taxon>Dikarya</taxon>
        <taxon>Ascomycota</taxon>
        <taxon>Pezizomycotina</taxon>
        <taxon>Sordariomycetes</taxon>
        <taxon>Hypocreomycetidae</taxon>
        <taxon>Hypocreales</taxon>
        <taxon>Clavicipitaceae</taxon>
        <taxon>Claviceps</taxon>
    </lineage>
</organism>
<comment type="caution">
    <text evidence="1">The sequence shown here is derived from an EMBL/GenBank/DDBJ whole genome shotgun (WGS) entry which is preliminary data.</text>
</comment>
<dbReference type="Proteomes" id="UP000742024">
    <property type="component" value="Unassembled WGS sequence"/>
</dbReference>
<evidence type="ECO:0000313" key="1">
    <source>
        <dbReference type="EMBL" id="KAG5964022.1"/>
    </source>
</evidence>
<gene>
    <name evidence="1" type="ORF">E4U57_005644</name>
</gene>
<sequence length="152" mass="16917">MTGFNQYQGSGNTSCSGMLCDLDLNIVQHDEDTAARVALILPYDHCPLESLRQCQCYLAQEELIITDKIAIHCSEQTAVHLYTPEQTSISFIDNSTDHPPSPLISLIAFFSARSARLCKGRWQRDQYRQTQGKALCPLPPLVPQLLSLPPEG</sequence>
<accession>A0ABQ7PLN9</accession>
<reference evidence="1 2" key="1">
    <citation type="journal article" date="2020" name="bioRxiv">
        <title>Whole genome comparisons of ergot fungi reveals the divergence and evolution of species within the genus Claviceps are the result of varying mechanisms driving genome evolution and host range expansion.</title>
        <authorList>
            <person name="Wyka S.A."/>
            <person name="Mondo S.J."/>
            <person name="Liu M."/>
            <person name="Dettman J."/>
            <person name="Nalam V."/>
            <person name="Broders K.D."/>
        </authorList>
    </citation>
    <scope>NUCLEOTIDE SEQUENCE [LARGE SCALE GENOMIC DNA]</scope>
    <source>
        <strain evidence="1 2">LM583</strain>
    </source>
</reference>
<keyword evidence="2" id="KW-1185">Reference proteome</keyword>